<dbReference type="InterPro" id="IPR011256">
    <property type="entry name" value="Reg_factor_effector_dom_sf"/>
</dbReference>
<evidence type="ECO:0000313" key="3">
    <source>
        <dbReference type="Proteomes" id="UP000182126"/>
    </source>
</evidence>
<dbReference type="Proteomes" id="UP000182126">
    <property type="component" value="Chromosome I"/>
</dbReference>
<dbReference type="Gene3D" id="3.20.80.10">
    <property type="entry name" value="Regulatory factor, effector binding domain"/>
    <property type="match status" value="1"/>
</dbReference>
<dbReference type="AlphaFoldDB" id="A0A1H1N7G9"/>
<evidence type="ECO:0000259" key="1">
    <source>
        <dbReference type="SMART" id="SM00871"/>
    </source>
</evidence>
<dbReference type="RefSeq" id="WP_060921180.1">
    <property type="nucleotide sequence ID" value="NZ_LT629770.1"/>
</dbReference>
<sequence>MDAFPDAPFGPADSLELEAVPLAVIRHEGIRIADLRDAFDSGYAAMGAAFSAGTLIPAGPALAIYHGDPMGVFDLELGFPVQAPPSDPIATGDGAVIIASALPTGKAVATTVLGSYDGLGAGWAALVARAAEAGLHPRGVWIEVYVSDPGVDPDELRTDLLMPVA</sequence>
<dbReference type="SMART" id="SM00871">
    <property type="entry name" value="AraC_E_bind"/>
    <property type="match status" value="1"/>
</dbReference>
<gene>
    <name evidence="2" type="ORF">SAMN04489809_0731</name>
</gene>
<dbReference type="Pfam" id="PF06445">
    <property type="entry name" value="GyrI-like"/>
    <property type="match status" value="1"/>
</dbReference>
<organism evidence="2 3">
    <name type="scientific">Microbacterium paraoxydans</name>
    <dbReference type="NCBI Taxonomy" id="199592"/>
    <lineage>
        <taxon>Bacteria</taxon>
        <taxon>Bacillati</taxon>
        <taxon>Actinomycetota</taxon>
        <taxon>Actinomycetes</taxon>
        <taxon>Micrococcales</taxon>
        <taxon>Microbacteriaceae</taxon>
        <taxon>Microbacterium</taxon>
    </lineage>
</organism>
<evidence type="ECO:0000313" key="2">
    <source>
        <dbReference type="EMBL" id="SDR94953.1"/>
    </source>
</evidence>
<dbReference type="SUPFAM" id="SSF55136">
    <property type="entry name" value="Probable bacterial effector-binding domain"/>
    <property type="match status" value="1"/>
</dbReference>
<name>A0A1H1N7G9_9MICO</name>
<dbReference type="GeneID" id="36298426"/>
<dbReference type="InterPro" id="IPR029442">
    <property type="entry name" value="GyrI-like"/>
</dbReference>
<protein>
    <submittedName>
        <fullName evidence="2">Effector-binding domain-containing protein</fullName>
    </submittedName>
</protein>
<dbReference type="eggNOG" id="COG4978">
    <property type="taxonomic scope" value="Bacteria"/>
</dbReference>
<dbReference type="InterPro" id="IPR010499">
    <property type="entry name" value="AraC_E-bd"/>
</dbReference>
<proteinExistence type="predicted"/>
<reference evidence="2 3" key="1">
    <citation type="submission" date="2016-10" db="EMBL/GenBank/DDBJ databases">
        <authorList>
            <person name="de Groot N.N."/>
        </authorList>
    </citation>
    <scope>NUCLEOTIDE SEQUENCE [LARGE SCALE GENOMIC DNA]</scope>
    <source>
        <strain evidence="2 3">DSM 15019</strain>
    </source>
</reference>
<feature type="domain" description="AraC effector-binding" evidence="1">
    <location>
        <begin position="10"/>
        <end position="165"/>
    </location>
</feature>
<dbReference type="EMBL" id="LT629770">
    <property type="protein sequence ID" value="SDR94953.1"/>
    <property type="molecule type" value="Genomic_DNA"/>
</dbReference>
<accession>A0A1H1N7G9</accession>